<keyword evidence="1" id="KW-0472">Membrane</keyword>
<dbReference type="EMBL" id="JAYERP010000001">
    <property type="protein sequence ID" value="MEA3572368.1"/>
    <property type="molecule type" value="Genomic_DNA"/>
</dbReference>
<feature type="transmembrane region" description="Helical" evidence="1">
    <location>
        <begin position="231"/>
        <end position="253"/>
    </location>
</feature>
<proteinExistence type="predicted"/>
<organism evidence="2 3">
    <name type="scientific">Paenibacillus phoenicis</name>
    <dbReference type="NCBI Taxonomy" id="554117"/>
    <lineage>
        <taxon>Bacteria</taxon>
        <taxon>Bacillati</taxon>
        <taxon>Bacillota</taxon>
        <taxon>Bacilli</taxon>
        <taxon>Bacillales</taxon>
        <taxon>Paenibacillaceae</taxon>
        <taxon>Paenibacillus</taxon>
    </lineage>
</organism>
<evidence type="ECO:0000313" key="2">
    <source>
        <dbReference type="EMBL" id="MEA3572368.1"/>
    </source>
</evidence>
<feature type="transmembrane region" description="Helical" evidence="1">
    <location>
        <begin position="145"/>
        <end position="164"/>
    </location>
</feature>
<evidence type="ECO:0008006" key="4">
    <source>
        <dbReference type="Google" id="ProtNLM"/>
    </source>
</evidence>
<evidence type="ECO:0000256" key="1">
    <source>
        <dbReference type="SAM" id="Phobius"/>
    </source>
</evidence>
<feature type="transmembrane region" description="Helical" evidence="1">
    <location>
        <begin position="50"/>
        <end position="72"/>
    </location>
</feature>
<evidence type="ECO:0000313" key="3">
    <source>
        <dbReference type="Proteomes" id="UP001292216"/>
    </source>
</evidence>
<keyword evidence="1" id="KW-1133">Transmembrane helix</keyword>
<dbReference type="Proteomes" id="UP001292216">
    <property type="component" value="Unassembled WGS sequence"/>
</dbReference>
<dbReference type="PANTHER" id="PTHR33802">
    <property type="entry name" value="SI:CH211-161H7.5-RELATED"/>
    <property type="match status" value="1"/>
</dbReference>
<name>A0ABU5PQY1_9BACL</name>
<keyword evidence="1" id="KW-0812">Transmembrane</keyword>
<sequence>MLRGRSGHWLNLASFAALMAANLAAAALPFGLRRPQGFPHGLYALLTPAGYTFTIWLLIYALLTGWVLYPLLRPNREPFSVTPMPVRFLLSCTLSIVWITLGERQPLLSILALFLLVFVAASMYSSTRNILRPSAAEIWFVRLPFSLYFGWICVTALASVDALLTHPSISATSISAASVSVPSHLGLTLLLLVVGILSACFVGFRWRDAIVPLTFAWGYGAIAAGPQLHQIVAIASSAGALALIVYALWIAFLRSHERD</sequence>
<feature type="transmembrane region" description="Helical" evidence="1">
    <location>
        <begin position="84"/>
        <end position="101"/>
    </location>
</feature>
<gene>
    <name evidence="2" type="ORF">U9M73_20790</name>
</gene>
<feature type="transmembrane region" description="Helical" evidence="1">
    <location>
        <begin position="209"/>
        <end position="225"/>
    </location>
</feature>
<dbReference type="PANTHER" id="PTHR33802:SF1">
    <property type="entry name" value="XK-RELATED PROTEIN"/>
    <property type="match status" value="1"/>
</dbReference>
<feature type="transmembrane region" description="Helical" evidence="1">
    <location>
        <begin position="184"/>
        <end position="202"/>
    </location>
</feature>
<comment type="caution">
    <text evidence="2">The sequence shown here is derived from an EMBL/GenBank/DDBJ whole genome shotgun (WGS) entry which is preliminary data.</text>
</comment>
<protein>
    <recommendedName>
        <fullName evidence="4">Tryptophan-rich sensory protein</fullName>
    </recommendedName>
</protein>
<keyword evidence="3" id="KW-1185">Reference proteome</keyword>
<accession>A0ABU5PQY1</accession>
<dbReference type="RefSeq" id="WP_323078949.1">
    <property type="nucleotide sequence ID" value="NZ_CBCSKM010000004.1"/>
</dbReference>
<reference evidence="2 3" key="1">
    <citation type="submission" date="2023-12" db="EMBL/GenBank/DDBJ databases">
        <title>Whole genome sequencing of Paenibacillus phoenicis isolated from the Phoenix Mars Lander spacecraft assembly facility.</title>
        <authorList>
            <person name="Garcia A."/>
            <person name="Venkateswaran K."/>
        </authorList>
    </citation>
    <scope>NUCLEOTIDE SEQUENCE [LARGE SCALE GENOMIC DNA]</scope>
    <source>
        <strain evidence="2 3">3PO2SA</strain>
    </source>
</reference>
<feature type="transmembrane region" description="Helical" evidence="1">
    <location>
        <begin position="107"/>
        <end position="124"/>
    </location>
</feature>